<comment type="similarity">
    <text evidence="1">Belongs to the universal ribosomal protein uL14 family.</text>
</comment>
<reference evidence="4" key="1">
    <citation type="submission" date="2020-11" db="EMBL/GenBank/DDBJ databases">
        <title>Combining integrative taxonomy and mitogenome sequencing of Thuricola similis Bock, 1963 (Peritrichia, Vaginicolidae) provides a full redescription of this poorly known ciliate and new insights into the evolutionary relationships among Oligohymenophorea subclasses.</title>
        <authorList>
            <person name="Liao W."/>
            <person name="Campello-Nunes P.H."/>
            <person name="Gammuto L."/>
            <person name="Viana T.A."/>
            <person name="de Oliveira Marchesini R."/>
            <person name="da Silva Pavia T."/>
            <person name="da Silva-Neto I.D."/>
            <person name="Modeo L."/>
            <person name="Petroni G."/>
        </authorList>
    </citation>
    <scope>NUCLEOTIDE SEQUENCE</scope>
    <source>
        <strain evidence="4">CUIT</strain>
    </source>
</reference>
<keyword evidence="3" id="KW-0687">Ribonucleoprotein</keyword>
<evidence type="ECO:0000256" key="3">
    <source>
        <dbReference type="ARBA" id="ARBA00023274"/>
    </source>
</evidence>
<dbReference type="InterPro" id="IPR036853">
    <property type="entry name" value="Ribosomal_uL14_sf"/>
</dbReference>
<dbReference type="GO" id="GO:0006412">
    <property type="term" value="P:translation"/>
    <property type="evidence" value="ECO:0007669"/>
    <property type="project" value="InterPro"/>
</dbReference>
<dbReference type="Gene3D" id="2.40.150.20">
    <property type="entry name" value="Ribosomal protein L14"/>
    <property type="match status" value="1"/>
</dbReference>
<evidence type="ECO:0000313" key="4">
    <source>
        <dbReference type="EMBL" id="QQP22144.1"/>
    </source>
</evidence>
<dbReference type="RefSeq" id="YP_010147333.1">
    <property type="nucleotide sequence ID" value="NC_057079.1"/>
</dbReference>
<geneLocation type="mitochondrion" evidence="4"/>
<dbReference type="EMBL" id="MW221262">
    <property type="protein sequence ID" value="QQP22144.1"/>
    <property type="molecule type" value="Genomic_DNA"/>
</dbReference>
<dbReference type="GO" id="GO:1990904">
    <property type="term" value="C:ribonucleoprotein complex"/>
    <property type="evidence" value="ECO:0007669"/>
    <property type="project" value="UniProtKB-KW"/>
</dbReference>
<evidence type="ECO:0000256" key="1">
    <source>
        <dbReference type="ARBA" id="ARBA00010745"/>
    </source>
</evidence>
<name>A0A7T8G5B7_9CILI</name>
<accession>A0A7T8G5B7</accession>
<keyword evidence="2 4" id="KW-0689">Ribosomal protein</keyword>
<evidence type="ECO:0000256" key="2">
    <source>
        <dbReference type="ARBA" id="ARBA00022980"/>
    </source>
</evidence>
<organism evidence="4">
    <name type="scientific">Thuricola similis</name>
    <dbReference type="NCBI Taxonomy" id="2784598"/>
    <lineage>
        <taxon>Eukaryota</taxon>
        <taxon>Sar</taxon>
        <taxon>Alveolata</taxon>
        <taxon>Ciliophora</taxon>
        <taxon>Intramacronucleata</taxon>
        <taxon>Oligohymenophorea</taxon>
        <taxon>Peritrichia</taxon>
        <taxon>Sessilida</taxon>
        <taxon>Vaginicolidae</taxon>
        <taxon>Thuricola</taxon>
    </lineage>
</organism>
<dbReference type="SUPFAM" id="SSF50193">
    <property type="entry name" value="Ribosomal protein L14"/>
    <property type="match status" value="1"/>
</dbReference>
<gene>
    <name evidence="4" type="primary">rpL14</name>
    <name evidence="4" type="ORF">TSIM_36</name>
</gene>
<protein>
    <submittedName>
        <fullName evidence="4">50S ribosomal protein L14</fullName>
    </submittedName>
</protein>
<dbReference type="SMART" id="SM01374">
    <property type="entry name" value="Ribosomal_L14"/>
    <property type="match status" value="1"/>
</dbReference>
<dbReference type="InterPro" id="IPR000218">
    <property type="entry name" value="Ribosomal_uL14"/>
</dbReference>
<dbReference type="GeneID" id="67145429"/>
<sequence>MFQKNSYSVPSDSSGFLLVRIFQTRRCSVRKHAKLHKFLKISIKNTIPELIFRRKKKFKAISIRTNHIIKRIWGHYYWFSDNALIVLKKRMNTVGKELYGPTSIDFKIKKFRVAFKYIY</sequence>
<dbReference type="Pfam" id="PF00238">
    <property type="entry name" value="Ribosomal_L14"/>
    <property type="match status" value="1"/>
</dbReference>
<dbReference type="GO" id="GO:0003735">
    <property type="term" value="F:structural constituent of ribosome"/>
    <property type="evidence" value="ECO:0007669"/>
    <property type="project" value="InterPro"/>
</dbReference>
<proteinExistence type="inferred from homology"/>
<keyword evidence="4" id="KW-0496">Mitochondrion</keyword>
<dbReference type="GO" id="GO:0005840">
    <property type="term" value="C:ribosome"/>
    <property type="evidence" value="ECO:0007669"/>
    <property type="project" value="UniProtKB-KW"/>
</dbReference>
<dbReference type="AlphaFoldDB" id="A0A7T8G5B7"/>